<protein>
    <submittedName>
        <fullName evidence="1">Uncharacterized protein</fullName>
    </submittedName>
</protein>
<sequence>MTRLDTAERHQPLDRAAAVVRRACEEAGSTTVPVHHEAFCLRWPPDAG</sequence>
<comment type="caution">
    <text evidence="1">The sequence shown here is derived from an EMBL/GenBank/DDBJ whole genome shotgun (WGS) entry which is preliminary data.</text>
</comment>
<dbReference type="EMBL" id="JACCBG010000001">
    <property type="protein sequence ID" value="NYD42193.1"/>
    <property type="molecule type" value="Genomic_DNA"/>
</dbReference>
<keyword evidence="2" id="KW-1185">Reference proteome</keyword>
<dbReference type="Proteomes" id="UP000535511">
    <property type="component" value="Unassembled WGS sequence"/>
</dbReference>
<proteinExistence type="predicted"/>
<dbReference type="RefSeq" id="WP_179663859.1">
    <property type="nucleotide sequence ID" value="NZ_JACCBG010000001.1"/>
</dbReference>
<organism evidence="1 2">
    <name type="scientific">Nocardioides panaciterrulae</name>
    <dbReference type="NCBI Taxonomy" id="661492"/>
    <lineage>
        <taxon>Bacteria</taxon>
        <taxon>Bacillati</taxon>
        <taxon>Actinomycetota</taxon>
        <taxon>Actinomycetes</taxon>
        <taxon>Propionibacteriales</taxon>
        <taxon>Nocardioidaceae</taxon>
        <taxon>Nocardioides</taxon>
    </lineage>
</organism>
<dbReference type="AlphaFoldDB" id="A0A7Y9E6N1"/>
<name>A0A7Y9E6N1_9ACTN</name>
<reference evidence="1 2" key="1">
    <citation type="submission" date="2020-07" db="EMBL/GenBank/DDBJ databases">
        <title>Sequencing the genomes of 1000 actinobacteria strains.</title>
        <authorList>
            <person name="Klenk H.-P."/>
        </authorList>
    </citation>
    <scope>NUCLEOTIDE SEQUENCE [LARGE SCALE GENOMIC DNA]</scope>
    <source>
        <strain evidence="1 2">DSM 21350</strain>
    </source>
</reference>
<gene>
    <name evidence="1" type="ORF">BJZ21_002276</name>
</gene>
<accession>A0A7Y9E6N1</accession>
<evidence type="ECO:0000313" key="2">
    <source>
        <dbReference type="Proteomes" id="UP000535511"/>
    </source>
</evidence>
<evidence type="ECO:0000313" key="1">
    <source>
        <dbReference type="EMBL" id="NYD42193.1"/>
    </source>
</evidence>